<feature type="transmembrane region" description="Helical" evidence="1">
    <location>
        <begin position="15"/>
        <end position="35"/>
    </location>
</feature>
<gene>
    <name evidence="2" type="ORF">A2400_01665</name>
</gene>
<evidence type="ECO:0000313" key="3">
    <source>
        <dbReference type="Proteomes" id="UP000177434"/>
    </source>
</evidence>
<sequence length="136" mass="16002">MVNRKDSKTYRDKNLKFVFTLIFLAIFTVIILLYLLSLNTFLPFNGDNQYNWINILTFLFLILTLIFSIAVLFSYLLLRVFLQKEDSRYLKIFCIKWGLLFTVGFALVLILNFFHILNIYWGVGVLIVVILASFVI</sequence>
<dbReference type="EMBL" id="MEUN01000106">
    <property type="protein sequence ID" value="OGC43840.1"/>
    <property type="molecule type" value="Genomic_DNA"/>
</dbReference>
<keyword evidence="1" id="KW-1133">Transmembrane helix</keyword>
<feature type="transmembrane region" description="Helical" evidence="1">
    <location>
        <begin position="55"/>
        <end position="78"/>
    </location>
</feature>
<name>A0A1F4UGB8_9BACT</name>
<protein>
    <submittedName>
        <fullName evidence="2">Uncharacterized protein</fullName>
    </submittedName>
</protein>
<evidence type="ECO:0000313" key="2">
    <source>
        <dbReference type="EMBL" id="OGC43840.1"/>
    </source>
</evidence>
<proteinExistence type="predicted"/>
<dbReference type="Proteomes" id="UP000177434">
    <property type="component" value="Unassembled WGS sequence"/>
</dbReference>
<feature type="transmembrane region" description="Helical" evidence="1">
    <location>
        <begin position="90"/>
        <end position="113"/>
    </location>
</feature>
<organism evidence="2 3">
    <name type="scientific">candidate division WS6 bacterium RIFOXYB1_FULL_33_14</name>
    <dbReference type="NCBI Taxonomy" id="1817896"/>
    <lineage>
        <taxon>Bacteria</taxon>
        <taxon>Candidatus Dojkabacteria</taxon>
    </lineage>
</organism>
<evidence type="ECO:0000256" key="1">
    <source>
        <dbReference type="SAM" id="Phobius"/>
    </source>
</evidence>
<comment type="caution">
    <text evidence="2">The sequence shown here is derived from an EMBL/GenBank/DDBJ whole genome shotgun (WGS) entry which is preliminary data.</text>
</comment>
<feature type="transmembrane region" description="Helical" evidence="1">
    <location>
        <begin position="119"/>
        <end position="135"/>
    </location>
</feature>
<keyword evidence="1" id="KW-0812">Transmembrane</keyword>
<keyword evidence="1" id="KW-0472">Membrane</keyword>
<dbReference type="AlphaFoldDB" id="A0A1F4UGB8"/>
<reference evidence="2 3" key="1">
    <citation type="journal article" date="2016" name="Nat. Commun.">
        <title>Thousands of microbial genomes shed light on interconnected biogeochemical processes in an aquifer system.</title>
        <authorList>
            <person name="Anantharaman K."/>
            <person name="Brown C.T."/>
            <person name="Hug L.A."/>
            <person name="Sharon I."/>
            <person name="Castelle C.J."/>
            <person name="Probst A.J."/>
            <person name="Thomas B.C."/>
            <person name="Singh A."/>
            <person name="Wilkins M.J."/>
            <person name="Karaoz U."/>
            <person name="Brodie E.L."/>
            <person name="Williams K.H."/>
            <person name="Hubbard S.S."/>
            <person name="Banfield J.F."/>
        </authorList>
    </citation>
    <scope>NUCLEOTIDE SEQUENCE [LARGE SCALE GENOMIC DNA]</scope>
</reference>
<accession>A0A1F4UGB8</accession>